<comment type="caution">
    <text evidence="1">The sequence shown here is derived from an EMBL/GenBank/DDBJ whole genome shotgun (WGS) entry which is preliminary data.</text>
</comment>
<name>A0ABQ2FB43_9MICO</name>
<keyword evidence="2" id="KW-1185">Reference proteome</keyword>
<protein>
    <submittedName>
        <fullName evidence="1">Uncharacterized protein</fullName>
    </submittedName>
</protein>
<dbReference type="Proteomes" id="UP000662111">
    <property type="component" value="Unassembled WGS sequence"/>
</dbReference>
<evidence type="ECO:0000313" key="2">
    <source>
        <dbReference type="Proteomes" id="UP000662111"/>
    </source>
</evidence>
<gene>
    <name evidence="1" type="ORF">GCM10011509_24550</name>
</gene>
<evidence type="ECO:0000313" key="1">
    <source>
        <dbReference type="EMBL" id="GGK74963.1"/>
    </source>
</evidence>
<dbReference type="EMBL" id="BMLB01000005">
    <property type="protein sequence ID" value="GGK74963.1"/>
    <property type="molecule type" value="Genomic_DNA"/>
</dbReference>
<reference evidence="2" key="1">
    <citation type="journal article" date="2019" name="Int. J. Syst. Evol. Microbiol.">
        <title>The Global Catalogue of Microorganisms (GCM) 10K type strain sequencing project: providing services to taxonomists for standard genome sequencing and annotation.</title>
        <authorList>
            <consortium name="The Broad Institute Genomics Platform"/>
            <consortium name="The Broad Institute Genome Sequencing Center for Infectious Disease"/>
            <person name="Wu L."/>
            <person name="Ma J."/>
        </authorList>
    </citation>
    <scope>NUCLEOTIDE SEQUENCE [LARGE SCALE GENOMIC DNA]</scope>
    <source>
        <strain evidence="2">CGMCC 1.5362</strain>
    </source>
</reference>
<proteinExistence type="predicted"/>
<organism evidence="1 2">
    <name type="scientific">Ornithinimicrobium pekingense</name>
    <dbReference type="NCBI Taxonomy" id="384677"/>
    <lineage>
        <taxon>Bacteria</taxon>
        <taxon>Bacillati</taxon>
        <taxon>Actinomycetota</taxon>
        <taxon>Actinomycetes</taxon>
        <taxon>Micrococcales</taxon>
        <taxon>Ornithinimicrobiaceae</taxon>
        <taxon>Ornithinimicrobium</taxon>
    </lineage>
</organism>
<accession>A0ABQ2FB43</accession>
<sequence>MMGATLASRSLPTIGDMPHQELPACVRVSLWATAVLGGRLPAPDLPRRALPDIDECLGLVETVRVWADLGERTVLVALPRPGDLTGMPQGPAELAAHASRAEECVFVPGVGGALVPDLEVFGPVGDEGWLSRWTRYDAQPVATHRIEALDLGQTELALRQELAVLTEELGRAGAPPFGAVAERGAAGARAAAGGALLWGLPEGLPGRALRVLQLAGTVLSLADAGLGTATASVDASSVSRRSEVLRRLQTSASRALSDAANAAALHLAYRS</sequence>